<feature type="region of interest" description="Disordered" evidence="1">
    <location>
        <begin position="534"/>
        <end position="722"/>
    </location>
</feature>
<feature type="compositionally biased region" description="Basic and acidic residues" evidence="1">
    <location>
        <begin position="589"/>
        <end position="602"/>
    </location>
</feature>
<dbReference type="OrthoDB" id="10498986at2759"/>
<proteinExistence type="predicted"/>
<feature type="compositionally biased region" description="Acidic residues" evidence="1">
    <location>
        <begin position="631"/>
        <end position="674"/>
    </location>
</feature>
<feature type="compositionally biased region" description="Acidic residues" evidence="1">
    <location>
        <begin position="291"/>
        <end position="311"/>
    </location>
</feature>
<dbReference type="AlphaFoldDB" id="A0A8S3T0C8"/>
<feature type="compositionally biased region" description="Acidic residues" evidence="1">
    <location>
        <begin position="538"/>
        <end position="556"/>
    </location>
</feature>
<gene>
    <name evidence="2" type="ORF">MEDL_38383</name>
</gene>
<feature type="compositionally biased region" description="Acidic residues" evidence="1">
    <location>
        <begin position="188"/>
        <end position="223"/>
    </location>
</feature>
<feature type="compositionally biased region" description="Acidic residues" evidence="1">
    <location>
        <begin position="251"/>
        <end position="269"/>
    </location>
</feature>
<sequence>MEDMFQTNVIPISISRYRNAMSKMKGLTYIYTNYNTVNGEILRHFAREQKMKTFTLTIDCDINSWVIEPETWTYFKRQCPDTKVIFYIYASGFRHGIQHALPETVPMKEIDIIAWPAIVESRAEAQTRLCGLIHHISNVYSDTLDLRSLNLGVLGLDETELKYLMTVRVQLTQAISQSNNNVVITSELESDDDEESMEEESDEEEEEDEEEALDDEDEEENEEENGHVLGNLDGQANEEQPLVAVVNHEDDGNEEGNENNEEDNEDEDENGHIIGNLDGQANAEQPREVVNDEDEGNEDEEENENNEENNELIEAIENEEGDESNVLLVQHDEVEDGNQNDVEVNIENDGEVNNGNQDENNLNEGNAMLDTENIDGGNVDDEENVEQYNEEENLTSGQQEIRTIIGHNSLNGENGEPQHIEDDRTNTEHNYGMSFDQYYENISVIEDVINYDTENIGIDEQSNMQEINRCPGETSRNNDRDSSTGHCVGYVEVFPLENSWTRTREDFHDVDNEVSQYFPWEDIVIDDVPYRRGFNAENNDDNGDNIDNEGNDENSEEVNRENVEINDEDGTANVGQESLFYNADDNDSDERGVDEGICHNDDEGNDEINVENIDHENDNIDHEDDIHDGIDDSDIDNEDAEDDEADETDNADENDDENEGDDEGDEEEDEDSVDDIFAQLMAETDDEEEDEDYDVVLMEDRSEDDESTEYEDEGDDENDEDR</sequence>
<feature type="region of interest" description="Disordered" evidence="1">
    <location>
        <begin position="249"/>
        <end position="311"/>
    </location>
</feature>
<evidence type="ECO:0000313" key="2">
    <source>
        <dbReference type="EMBL" id="CAG2225251.1"/>
    </source>
</evidence>
<feature type="region of interest" description="Disordered" evidence="1">
    <location>
        <begin position="182"/>
        <end position="237"/>
    </location>
</feature>
<reference evidence="2" key="1">
    <citation type="submission" date="2021-03" db="EMBL/GenBank/DDBJ databases">
        <authorList>
            <person name="Bekaert M."/>
        </authorList>
    </citation>
    <scope>NUCLEOTIDE SEQUENCE</scope>
</reference>
<accession>A0A8S3T0C8</accession>
<feature type="compositionally biased region" description="Basic and acidic residues" evidence="1">
    <location>
        <begin position="612"/>
        <end position="630"/>
    </location>
</feature>
<protein>
    <submittedName>
        <fullName evidence="2">Uncharacterized protein</fullName>
    </submittedName>
</protein>
<feature type="compositionally biased region" description="Low complexity" evidence="1">
    <location>
        <begin position="351"/>
        <end position="366"/>
    </location>
</feature>
<keyword evidence="3" id="KW-1185">Reference proteome</keyword>
<feature type="compositionally biased region" description="Acidic residues" evidence="1">
    <location>
        <begin position="701"/>
        <end position="722"/>
    </location>
</feature>
<dbReference type="EMBL" id="CAJPWZ010001843">
    <property type="protein sequence ID" value="CAG2225251.1"/>
    <property type="molecule type" value="Genomic_DNA"/>
</dbReference>
<organism evidence="2 3">
    <name type="scientific">Mytilus edulis</name>
    <name type="common">Blue mussel</name>
    <dbReference type="NCBI Taxonomy" id="6550"/>
    <lineage>
        <taxon>Eukaryota</taxon>
        <taxon>Metazoa</taxon>
        <taxon>Spiralia</taxon>
        <taxon>Lophotrochozoa</taxon>
        <taxon>Mollusca</taxon>
        <taxon>Bivalvia</taxon>
        <taxon>Autobranchia</taxon>
        <taxon>Pteriomorphia</taxon>
        <taxon>Mytilida</taxon>
        <taxon>Mytiloidea</taxon>
        <taxon>Mytilidae</taxon>
        <taxon>Mytilinae</taxon>
        <taxon>Mytilus</taxon>
    </lineage>
</organism>
<comment type="caution">
    <text evidence="2">The sequence shown here is derived from an EMBL/GenBank/DDBJ whole genome shotgun (WGS) entry which is preliminary data.</text>
</comment>
<feature type="region of interest" description="Disordered" evidence="1">
    <location>
        <begin position="347"/>
        <end position="380"/>
    </location>
</feature>
<evidence type="ECO:0000256" key="1">
    <source>
        <dbReference type="SAM" id="MobiDB-lite"/>
    </source>
</evidence>
<evidence type="ECO:0000313" key="3">
    <source>
        <dbReference type="Proteomes" id="UP000683360"/>
    </source>
</evidence>
<dbReference type="Proteomes" id="UP000683360">
    <property type="component" value="Unassembled WGS sequence"/>
</dbReference>
<feature type="compositionally biased region" description="Acidic residues" evidence="1">
    <location>
        <begin position="683"/>
        <end position="694"/>
    </location>
</feature>
<name>A0A8S3T0C8_MYTED</name>